<protein>
    <submittedName>
        <fullName evidence="5">Deoxyribonuclease II</fullName>
    </submittedName>
</protein>
<reference evidence="5" key="1">
    <citation type="submission" date="2019-12" db="UniProtKB">
        <authorList>
            <consortium name="WormBaseParasite"/>
        </authorList>
    </citation>
    <scope>IDENTIFICATION</scope>
</reference>
<evidence type="ECO:0000256" key="2">
    <source>
        <dbReference type="ARBA" id="ARBA00022801"/>
    </source>
</evidence>
<dbReference type="InterPro" id="IPR004947">
    <property type="entry name" value="DNase_II"/>
</dbReference>
<sequence length="413" mass="47559">MKLSLLVVSLASLLPFTQTVVQYSCRGQRPDDRLDWFILYKLPKRSEEGLYNGKGYVFVDSTKVNPFWTPSRINIDQKDQMLHTTLNIYYGASEEDKQSSLVLFYSDMPPYFRIKIEKQNGKGIILAQGGRSSLWIVHSIPLFPDRLQYKWPSMAENDAQMAVCLSIATQNVDQLAAQLVFQDPVIFFHNVPEAWRTEKKLGVLFRERRRAKAPFFKKLSSVSTLGGTKLLVISRMATGESDFYADELAPSASCSFTVWAKLGYPCRMLQNRCAERHQVENLLDQIDLHVPKEMVHWNDYASSIDCSKEKSPLIVQLCPIFQIIASEKSTCPRPDFRWQLMRFIFAERLKIYNENEGASWALSNNDKGYWCFTDFHRKTSQLEESGGAVCMLNKSVYNLFKLATLKTEVKRCR</sequence>
<dbReference type="CDD" id="cd09120">
    <property type="entry name" value="PLDc_DNaseII_1"/>
    <property type="match status" value="1"/>
</dbReference>
<keyword evidence="4" id="KW-1185">Reference proteome</keyword>
<dbReference type="WBParaSite" id="TMUE_3000012704.1">
    <property type="protein sequence ID" value="TMUE_3000012704.1"/>
    <property type="gene ID" value="WBGene00301664"/>
</dbReference>
<dbReference type="PANTHER" id="PTHR10858:SF23">
    <property type="entry name" value="DEOXYRIBONUCLEASE II"/>
    <property type="match status" value="1"/>
</dbReference>
<dbReference type="Proteomes" id="UP000046395">
    <property type="component" value="Unassembled WGS sequence"/>
</dbReference>
<evidence type="ECO:0000313" key="4">
    <source>
        <dbReference type="Proteomes" id="UP000046395"/>
    </source>
</evidence>
<dbReference type="GO" id="GO:0006309">
    <property type="term" value="P:apoptotic DNA fragmentation"/>
    <property type="evidence" value="ECO:0007669"/>
    <property type="project" value="TreeGrafter"/>
</dbReference>
<dbReference type="STRING" id="70415.A0A5S6R070"/>
<feature type="chain" id="PRO_5024458169" evidence="3">
    <location>
        <begin position="20"/>
        <end position="413"/>
    </location>
</feature>
<proteinExistence type="inferred from homology"/>
<dbReference type="GO" id="GO:0004531">
    <property type="term" value="F:deoxyribonuclease II activity"/>
    <property type="evidence" value="ECO:0007669"/>
    <property type="project" value="InterPro"/>
</dbReference>
<dbReference type="Pfam" id="PF03265">
    <property type="entry name" value="DNase_II"/>
    <property type="match status" value="2"/>
</dbReference>
<evidence type="ECO:0000256" key="3">
    <source>
        <dbReference type="SAM" id="SignalP"/>
    </source>
</evidence>
<comment type="similarity">
    <text evidence="1">Belongs to the DNase II family.</text>
</comment>
<feature type="signal peptide" evidence="3">
    <location>
        <begin position="1"/>
        <end position="19"/>
    </location>
</feature>
<evidence type="ECO:0000256" key="1">
    <source>
        <dbReference type="ARBA" id="ARBA00007527"/>
    </source>
</evidence>
<dbReference type="PANTHER" id="PTHR10858">
    <property type="entry name" value="DEOXYRIBONUCLEASE II"/>
    <property type="match status" value="1"/>
</dbReference>
<keyword evidence="2" id="KW-0378">Hydrolase</keyword>
<name>A0A5S6R070_TRIMR</name>
<accession>A0A5S6R070</accession>
<organism evidence="4 5">
    <name type="scientific">Trichuris muris</name>
    <name type="common">Mouse whipworm</name>
    <dbReference type="NCBI Taxonomy" id="70415"/>
    <lineage>
        <taxon>Eukaryota</taxon>
        <taxon>Metazoa</taxon>
        <taxon>Ecdysozoa</taxon>
        <taxon>Nematoda</taxon>
        <taxon>Enoplea</taxon>
        <taxon>Dorylaimia</taxon>
        <taxon>Trichinellida</taxon>
        <taxon>Trichuridae</taxon>
        <taxon>Trichuris</taxon>
    </lineage>
</organism>
<dbReference type="AlphaFoldDB" id="A0A5S6R070"/>
<keyword evidence="3" id="KW-0732">Signal</keyword>
<evidence type="ECO:0000313" key="5">
    <source>
        <dbReference type="WBParaSite" id="TMUE_3000012704.1"/>
    </source>
</evidence>